<dbReference type="OrthoDB" id="548867at2759"/>
<reference evidence="5 6" key="1">
    <citation type="submission" date="2018-11" db="EMBL/GenBank/DDBJ databases">
        <title>Genome sequence of Apiotrichum porosum DSM 27194.</title>
        <authorList>
            <person name="Aliyu H."/>
            <person name="Gorte O."/>
            <person name="Ochsenreither K."/>
        </authorList>
    </citation>
    <scope>NUCLEOTIDE SEQUENCE [LARGE SCALE GENOMIC DNA]</scope>
    <source>
        <strain evidence="5 6">DSM 27194</strain>
    </source>
</reference>
<dbReference type="PANTHER" id="PTHR12169">
    <property type="entry name" value="ATPASE N2B"/>
    <property type="match status" value="1"/>
</dbReference>
<dbReference type="InterPro" id="IPR005654">
    <property type="entry name" value="ATPase_AFG1-like"/>
</dbReference>
<dbReference type="InterPro" id="IPR027417">
    <property type="entry name" value="P-loop_NTPase"/>
</dbReference>
<dbReference type="RefSeq" id="XP_028472393.1">
    <property type="nucleotide sequence ID" value="XM_028619219.1"/>
</dbReference>
<keyword evidence="6" id="KW-1185">Reference proteome</keyword>
<dbReference type="GO" id="GO:0006515">
    <property type="term" value="P:protein quality control for misfolded or incompletely synthesized proteins"/>
    <property type="evidence" value="ECO:0007669"/>
    <property type="project" value="TreeGrafter"/>
</dbReference>
<keyword evidence="3" id="KW-0067">ATP-binding</keyword>
<dbReference type="GeneID" id="39588097"/>
<name>A0A427XEI4_9TREE</name>
<comment type="similarity">
    <text evidence="1">Belongs to the AFG1 ATPase family.</text>
</comment>
<dbReference type="EMBL" id="RSCE01000017">
    <property type="protein sequence ID" value="RSH77246.1"/>
    <property type="molecule type" value="Genomic_DNA"/>
</dbReference>
<feature type="domain" description="AAA+ ATPase" evidence="4">
    <location>
        <begin position="163"/>
        <end position="304"/>
    </location>
</feature>
<gene>
    <name evidence="5" type="ORF">EHS24_003554</name>
</gene>
<evidence type="ECO:0000256" key="3">
    <source>
        <dbReference type="ARBA" id="ARBA00022840"/>
    </source>
</evidence>
<dbReference type="GO" id="GO:0005739">
    <property type="term" value="C:mitochondrion"/>
    <property type="evidence" value="ECO:0007669"/>
    <property type="project" value="TreeGrafter"/>
</dbReference>
<dbReference type="SUPFAM" id="SSF52540">
    <property type="entry name" value="P-loop containing nucleoside triphosphate hydrolases"/>
    <property type="match status" value="1"/>
</dbReference>
<keyword evidence="2" id="KW-0547">Nucleotide-binding</keyword>
<dbReference type="PANTHER" id="PTHR12169:SF6">
    <property type="entry name" value="AFG1-LIKE ATPASE"/>
    <property type="match status" value="1"/>
</dbReference>
<evidence type="ECO:0000259" key="4">
    <source>
        <dbReference type="SMART" id="SM00382"/>
    </source>
</evidence>
<organism evidence="5 6">
    <name type="scientific">Apiotrichum porosum</name>
    <dbReference type="NCBI Taxonomy" id="105984"/>
    <lineage>
        <taxon>Eukaryota</taxon>
        <taxon>Fungi</taxon>
        <taxon>Dikarya</taxon>
        <taxon>Basidiomycota</taxon>
        <taxon>Agaricomycotina</taxon>
        <taxon>Tremellomycetes</taxon>
        <taxon>Trichosporonales</taxon>
        <taxon>Trichosporonaceae</taxon>
        <taxon>Apiotrichum</taxon>
    </lineage>
</organism>
<dbReference type="InterPro" id="IPR003593">
    <property type="entry name" value="AAA+_ATPase"/>
</dbReference>
<dbReference type="GO" id="GO:0016887">
    <property type="term" value="F:ATP hydrolysis activity"/>
    <property type="evidence" value="ECO:0007669"/>
    <property type="project" value="InterPro"/>
</dbReference>
<comment type="caution">
    <text evidence="5">The sequence shown here is derived from an EMBL/GenBank/DDBJ whole genome shotgun (WGS) entry which is preliminary data.</text>
</comment>
<accession>A0A427XEI4</accession>
<dbReference type="SMART" id="SM00382">
    <property type="entry name" value="AAA"/>
    <property type="match status" value="1"/>
</dbReference>
<dbReference type="Gene3D" id="3.40.50.300">
    <property type="entry name" value="P-loop containing nucleotide triphosphate hydrolases"/>
    <property type="match status" value="1"/>
</dbReference>
<evidence type="ECO:0000256" key="1">
    <source>
        <dbReference type="ARBA" id="ARBA00010322"/>
    </source>
</evidence>
<evidence type="ECO:0000313" key="6">
    <source>
        <dbReference type="Proteomes" id="UP000279236"/>
    </source>
</evidence>
<protein>
    <recommendedName>
        <fullName evidence="4">AAA+ ATPase domain-containing protein</fullName>
    </recommendedName>
</protein>
<evidence type="ECO:0000256" key="2">
    <source>
        <dbReference type="ARBA" id="ARBA00022741"/>
    </source>
</evidence>
<dbReference type="STRING" id="105984.A0A427XEI4"/>
<dbReference type="NCBIfam" id="NF040713">
    <property type="entry name" value="ZapE"/>
    <property type="match status" value="1"/>
</dbReference>
<dbReference type="Proteomes" id="UP000279236">
    <property type="component" value="Unassembled WGS sequence"/>
</dbReference>
<proteinExistence type="inferred from homology"/>
<evidence type="ECO:0000313" key="5">
    <source>
        <dbReference type="EMBL" id="RSH77246.1"/>
    </source>
</evidence>
<dbReference type="GO" id="GO:0005524">
    <property type="term" value="F:ATP binding"/>
    <property type="evidence" value="ECO:0007669"/>
    <property type="project" value="UniProtKB-KW"/>
</dbReference>
<dbReference type="Pfam" id="PF03969">
    <property type="entry name" value="AFG1_ATPase"/>
    <property type="match status" value="1"/>
</dbReference>
<sequence>MPTRHILARAARRAATPIAVRPLALSAASLRASALGSASASASSSITSVNSTPSRTRRCLHTTVQENEEGAQSAAEMKVKKAEAAASFQDPYTRYTYLVNTGVLRPDEHQKGIIKKLNRLYDDLVDYDPGTIPPIESVEPSFFGKFFTKTTTDYKPTVARDDVPKGLYLYGSVGTGKTMLMDLFHSTLPRQFGPGSKYGSKRIHFHSFMIEVLQRQHKLKAQYAAEGDEKRDVMPEVARSIAEDGRVLCFDEFQVTDIVTAMLLRSLLERLTDFGVVIVITSNRHPDDLYINGIQRESFIPAIDLIKETFQVVDLDSGTDYRKIPRTLTKVYYSPLNEETSTEMDKLFHGLASADPDPEIKLGRKLPLWGRELTVPESSGHVARFSFDDLCNHPLSAADYLEITGTFPTVFVEDVPKLTLSERDQARRFITFIDACYENKTKLFISSAKPIYSIFSDEGGSAFDDDQIKHMSDLGINTDVVGSSSLFSGDEELFAFARCVSRLTQMATKEWADENALAHRDSTPKDV</sequence>
<dbReference type="AlphaFoldDB" id="A0A427XEI4"/>